<dbReference type="Pfam" id="PF04133">
    <property type="entry name" value="Vps55"/>
    <property type="match status" value="1"/>
</dbReference>
<dbReference type="AlphaFoldDB" id="A0A090N0W3"/>
<dbReference type="EMBL" id="LN609530">
    <property type="protein sequence ID" value="CEF71388.1"/>
    <property type="molecule type" value="Genomic_DNA"/>
</dbReference>
<evidence type="ECO:0000256" key="5">
    <source>
        <dbReference type="ARBA" id="ARBA00023136"/>
    </source>
</evidence>
<evidence type="ECO:0000256" key="3">
    <source>
        <dbReference type="ARBA" id="ARBA00022692"/>
    </source>
</evidence>
<reference evidence="7 8" key="1">
    <citation type="submission" date="2014-09" db="EMBL/GenBank/DDBJ databases">
        <authorList>
            <person name="Martin A.A."/>
        </authorList>
    </citation>
    <scope>NUCLEOTIDE SEQUENCE</scope>
    <source>
        <strain evidence="8">ED321</strain>
        <strain evidence="7">ED321 Heterogonic</strain>
    </source>
</reference>
<evidence type="ECO:0000313" key="9">
    <source>
        <dbReference type="WBParaSite" id="SRAE_X000071500.1"/>
    </source>
</evidence>
<comment type="subcellular location">
    <subcellularLocation>
        <location evidence="1">Membrane</location>
        <topology evidence="1">Multi-pass membrane protein</topology>
    </subcellularLocation>
</comment>
<dbReference type="STRING" id="34506.A0A090N0W3"/>
<gene>
    <name evidence="7 9 10" type="ORF">SRAE_X000071500</name>
</gene>
<feature type="transmembrane region" description="Helical" evidence="6">
    <location>
        <begin position="34"/>
        <end position="56"/>
    </location>
</feature>
<evidence type="ECO:0000313" key="7">
    <source>
        <dbReference type="EMBL" id="CEF71388.1"/>
    </source>
</evidence>
<feature type="transmembrane region" description="Helical" evidence="6">
    <location>
        <begin position="68"/>
        <end position="91"/>
    </location>
</feature>
<dbReference type="GO" id="GO:0005768">
    <property type="term" value="C:endosome"/>
    <property type="evidence" value="ECO:0007669"/>
    <property type="project" value="TreeGrafter"/>
</dbReference>
<dbReference type="PROSITE" id="PS51257">
    <property type="entry name" value="PROKAR_LIPOPROTEIN"/>
    <property type="match status" value="1"/>
</dbReference>
<dbReference type="InterPro" id="IPR007262">
    <property type="entry name" value="Vps55/LEPROT"/>
</dbReference>
<dbReference type="OrthoDB" id="14246at2759"/>
<keyword evidence="5 6" id="KW-0472">Membrane</keyword>
<dbReference type="OMA" id="CYLWMSD"/>
<dbReference type="CTD" id="36383768"/>
<evidence type="ECO:0000256" key="2">
    <source>
        <dbReference type="ARBA" id="ARBA00005645"/>
    </source>
</evidence>
<evidence type="ECO:0000256" key="4">
    <source>
        <dbReference type="ARBA" id="ARBA00022989"/>
    </source>
</evidence>
<keyword evidence="4 6" id="KW-1133">Transmembrane helix</keyword>
<dbReference type="PANTHER" id="PTHR12050">
    <property type="entry name" value="LEPTIN RECEPTOR-RELATED"/>
    <property type="match status" value="1"/>
</dbReference>
<sequence>MTTVKTVAGIAFALCTGLTLLVLACTITQLTSWWPMFVIVFYILSPIPIHVAKAFGGDFDTGNPIVDFAVFMTTGIIVSAFGLPAVLAHVGTIQFQAWIMTAFANVIIFSTIVSYFYYTEKDTMAFPF</sequence>
<dbReference type="GO" id="GO:0032511">
    <property type="term" value="P:late endosome to vacuole transport via multivesicular body sorting pathway"/>
    <property type="evidence" value="ECO:0007669"/>
    <property type="project" value="TreeGrafter"/>
</dbReference>
<proteinExistence type="inferred from homology"/>
<dbReference type="PANTHER" id="PTHR12050:SF0">
    <property type="entry name" value="RH04491P"/>
    <property type="match status" value="1"/>
</dbReference>
<evidence type="ECO:0000256" key="1">
    <source>
        <dbReference type="ARBA" id="ARBA00004141"/>
    </source>
</evidence>
<dbReference type="GeneID" id="36383768"/>
<accession>A0A090N0W3</accession>
<evidence type="ECO:0000313" key="10">
    <source>
        <dbReference type="WormBase" id="SRAE_X000071500"/>
    </source>
</evidence>
<dbReference type="Proteomes" id="UP000035682">
    <property type="component" value="Unplaced"/>
</dbReference>
<dbReference type="GO" id="GO:0016020">
    <property type="term" value="C:membrane"/>
    <property type="evidence" value="ECO:0007669"/>
    <property type="project" value="UniProtKB-SubCell"/>
</dbReference>
<keyword evidence="3 6" id="KW-0812">Transmembrane</keyword>
<organism evidence="7">
    <name type="scientific">Strongyloides ratti</name>
    <name type="common">Parasitic roundworm</name>
    <dbReference type="NCBI Taxonomy" id="34506"/>
    <lineage>
        <taxon>Eukaryota</taxon>
        <taxon>Metazoa</taxon>
        <taxon>Ecdysozoa</taxon>
        <taxon>Nematoda</taxon>
        <taxon>Chromadorea</taxon>
        <taxon>Rhabditida</taxon>
        <taxon>Tylenchina</taxon>
        <taxon>Panagrolaimomorpha</taxon>
        <taxon>Strongyloidoidea</taxon>
        <taxon>Strongyloididae</taxon>
        <taxon>Strongyloides</taxon>
    </lineage>
</organism>
<comment type="similarity">
    <text evidence="2">Belongs to the OB-RGRP/VPS55 family.</text>
</comment>
<keyword evidence="8" id="KW-1185">Reference proteome</keyword>
<evidence type="ECO:0000256" key="6">
    <source>
        <dbReference type="SAM" id="Phobius"/>
    </source>
</evidence>
<feature type="transmembrane region" description="Helical" evidence="6">
    <location>
        <begin position="97"/>
        <end position="118"/>
    </location>
</feature>
<name>A0A090N0W3_STRRB</name>
<reference evidence="9" key="2">
    <citation type="submission" date="2020-12" db="UniProtKB">
        <authorList>
            <consortium name="WormBaseParasite"/>
        </authorList>
    </citation>
    <scope>IDENTIFICATION</scope>
</reference>
<dbReference type="WormBase" id="SRAE_X000071500">
    <property type="protein sequence ID" value="SRP10536"/>
    <property type="gene ID" value="WBGene00266274"/>
</dbReference>
<dbReference type="RefSeq" id="XP_024510584.1">
    <property type="nucleotide sequence ID" value="XM_024645091.1"/>
</dbReference>
<evidence type="ECO:0000313" key="8">
    <source>
        <dbReference type="Proteomes" id="UP000035682"/>
    </source>
</evidence>
<dbReference type="WBParaSite" id="SRAE_X000071500.1">
    <property type="protein sequence ID" value="SRAE_X000071500.1"/>
    <property type="gene ID" value="WBGene00266274"/>
</dbReference>
<protein>
    <submittedName>
        <fullName evidence="7 9">Vacuolar protein sorting 55 family-containing protein</fullName>
    </submittedName>
</protein>